<name>A0A8A4XD64_9VIRU</name>
<accession>A0A8A4XD64</accession>
<evidence type="ECO:0000256" key="1">
    <source>
        <dbReference type="SAM" id="MobiDB-lite"/>
    </source>
</evidence>
<reference evidence="2" key="1">
    <citation type="submission" date="2020-09" db="EMBL/GenBank/DDBJ databases">
        <title>Parvovirus dark matter in the feces of wild birds.</title>
        <authorList>
            <person name="Dai Z."/>
            <person name="Yang S."/>
            <person name="Zhang W."/>
        </authorList>
    </citation>
    <scope>NUCLEOTIDE SEQUENCE</scope>
    <source>
        <strain evidence="2">Dwb62par01</strain>
    </source>
</reference>
<dbReference type="EMBL" id="MW046473">
    <property type="protein sequence ID" value="QTE03905.1"/>
    <property type="molecule type" value="Genomic_DNA"/>
</dbReference>
<proteinExistence type="predicted"/>
<feature type="region of interest" description="Disordered" evidence="1">
    <location>
        <begin position="124"/>
        <end position="175"/>
    </location>
</feature>
<feature type="compositionally biased region" description="Polar residues" evidence="1">
    <location>
        <begin position="166"/>
        <end position="175"/>
    </location>
</feature>
<sequence>MSMRISNEPCTLVYTLMNPEVINFDDFSLLIRGAHSYQVDSITPHPDMNNVHVKLNYQASIANAQAKLGSLASVVSVSKLSSFVQEDEFSRLEQLRRRFNITNSPGYTDDGSSSTIPQSRIRVRGRGRGGAKTFAPRPAPYQTPKRLYIPTTIDLDEERTEDQPFEFSSDTPQEI</sequence>
<organism evidence="2">
    <name type="scientific">Phylloscopus fuscatus densovirus</name>
    <dbReference type="NCBI Taxonomy" id="2794500"/>
    <lineage>
        <taxon>Viruses</taxon>
        <taxon>Monodnaviria</taxon>
        <taxon>Shotokuvirae</taxon>
        <taxon>Cossaviricota</taxon>
        <taxon>Quintoviricetes</taxon>
        <taxon>Piccovirales</taxon>
        <taxon>Parvoviridae</taxon>
        <taxon>Densovirinae</taxon>
    </lineage>
</organism>
<protein>
    <submittedName>
        <fullName evidence="2">Uncharacterized protein</fullName>
    </submittedName>
</protein>
<evidence type="ECO:0000313" key="2">
    <source>
        <dbReference type="EMBL" id="QTE03905.1"/>
    </source>
</evidence>
<feature type="compositionally biased region" description="Acidic residues" evidence="1">
    <location>
        <begin position="154"/>
        <end position="164"/>
    </location>
</feature>